<proteinExistence type="predicted"/>
<name>A0A1I7SRF0_BURXY</name>
<evidence type="ECO:0000256" key="1">
    <source>
        <dbReference type="SAM" id="SignalP"/>
    </source>
</evidence>
<evidence type="ECO:0000313" key="2">
    <source>
        <dbReference type="Proteomes" id="UP000095284"/>
    </source>
</evidence>
<dbReference type="WBParaSite" id="BXY_1561400.1">
    <property type="protein sequence ID" value="BXY_1561400.1"/>
    <property type="gene ID" value="BXY_1561400"/>
</dbReference>
<feature type="signal peptide" evidence="1">
    <location>
        <begin position="1"/>
        <end position="16"/>
    </location>
</feature>
<sequence length="256" mass="28912">MTCLTIFIVFFAPCLALSGFKDWGYQLGVSFDEDCPSVDFKCLKNCYHVSTLFLKAIKCQTPYTNFCVDAIIAGAELHGMNVELYGCLPCKDITKPDDMENYRPEIAAQTLTNITANFGVFQAALIKASGKEYLLARLWMDVTANTDHGWFQDKSKNQQCLERVVVAKGLFTSWHDHEDVFGTDYSVKDYDIWYRNPLGIGDDSFNTPPMDDYRMFGGAKTAVVKRYARGVSLCGKSKINMESYIPVAKSPPTKWW</sequence>
<feature type="chain" id="PRO_5009306473" description="Lysozyme" evidence="1">
    <location>
        <begin position="17"/>
        <end position="256"/>
    </location>
</feature>
<dbReference type="Proteomes" id="UP000095284">
    <property type="component" value="Unplaced"/>
</dbReference>
<organism evidence="2 3">
    <name type="scientific">Bursaphelenchus xylophilus</name>
    <name type="common">Pinewood nematode worm</name>
    <name type="synonym">Aphelenchoides xylophilus</name>
    <dbReference type="NCBI Taxonomy" id="6326"/>
    <lineage>
        <taxon>Eukaryota</taxon>
        <taxon>Metazoa</taxon>
        <taxon>Ecdysozoa</taxon>
        <taxon>Nematoda</taxon>
        <taxon>Chromadorea</taxon>
        <taxon>Rhabditida</taxon>
        <taxon>Tylenchina</taxon>
        <taxon>Tylenchomorpha</taxon>
        <taxon>Aphelenchoidea</taxon>
        <taxon>Aphelenchoididae</taxon>
        <taxon>Bursaphelenchus</taxon>
    </lineage>
</organism>
<protein>
    <recommendedName>
        <fullName evidence="4">Lysozyme</fullName>
    </recommendedName>
</protein>
<evidence type="ECO:0008006" key="4">
    <source>
        <dbReference type="Google" id="ProtNLM"/>
    </source>
</evidence>
<keyword evidence="1" id="KW-0732">Signal</keyword>
<dbReference type="AlphaFoldDB" id="A0A1I7SRF0"/>
<reference evidence="3" key="1">
    <citation type="submission" date="2016-11" db="UniProtKB">
        <authorList>
            <consortium name="WormBaseParasite"/>
        </authorList>
    </citation>
    <scope>IDENTIFICATION</scope>
</reference>
<accession>A0A1I7SRF0</accession>
<evidence type="ECO:0000313" key="3">
    <source>
        <dbReference type="WBParaSite" id="BXY_1561400.1"/>
    </source>
</evidence>